<proteinExistence type="predicted"/>
<protein>
    <submittedName>
        <fullName evidence="1">Uncharacterized protein</fullName>
    </submittedName>
</protein>
<evidence type="ECO:0000313" key="1">
    <source>
        <dbReference type="EMBL" id="KAH7959082.1"/>
    </source>
</evidence>
<name>A0ACB8D3E8_DERSI</name>
<reference evidence="1" key="1">
    <citation type="submission" date="2020-05" db="EMBL/GenBank/DDBJ databases">
        <title>Large-scale comparative analyses of tick genomes elucidate their genetic diversity and vector capacities.</title>
        <authorList>
            <person name="Jia N."/>
            <person name="Wang J."/>
            <person name="Shi W."/>
            <person name="Du L."/>
            <person name="Sun Y."/>
            <person name="Zhan W."/>
            <person name="Jiang J."/>
            <person name="Wang Q."/>
            <person name="Zhang B."/>
            <person name="Ji P."/>
            <person name="Sakyi L.B."/>
            <person name="Cui X."/>
            <person name="Yuan T."/>
            <person name="Jiang B."/>
            <person name="Yang W."/>
            <person name="Lam T.T.-Y."/>
            <person name="Chang Q."/>
            <person name="Ding S."/>
            <person name="Wang X."/>
            <person name="Zhu J."/>
            <person name="Ruan X."/>
            <person name="Zhao L."/>
            <person name="Wei J."/>
            <person name="Que T."/>
            <person name="Du C."/>
            <person name="Cheng J."/>
            <person name="Dai P."/>
            <person name="Han X."/>
            <person name="Huang E."/>
            <person name="Gao Y."/>
            <person name="Liu J."/>
            <person name="Shao H."/>
            <person name="Ye R."/>
            <person name="Li L."/>
            <person name="Wei W."/>
            <person name="Wang X."/>
            <person name="Wang C."/>
            <person name="Yang T."/>
            <person name="Huo Q."/>
            <person name="Li W."/>
            <person name="Guo W."/>
            <person name="Chen H."/>
            <person name="Zhou L."/>
            <person name="Ni X."/>
            <person name="Tian J."/>
            <person name="Zhou Y."/>
            <person name="Sheng Y."/>
            <person name="Liu T."/>
            <person name="Pan Y."/>
            <person name="Xia L."/>
            <person name="Li J."/>
            <person name="Zhao F."/>
            <person name="Cao W."/>
        </authorList>
    </citation>
    <scope>NUCLEOTIDE SEQUENCE</scope>
    <source>
        <strain evidence="1">Dsil-2018</strain>
    </source>
</reference>
<gene>
    <name evidence="1" type="ORF">HPB49_008139</name>
</gene>
<accession>A0ACB8D3E8</accession>
<comment type="caution">
    <text evidence="1">The sequence shown here is derived from an EMBL/GenBank/DDBJ whole genome shotgun (WGS) entry which is preliminary data.</text>
</comment>
<sequence length="173" mass="19717">MERLKKKQATLRQAIDKIIAVASDPLQSPTIQVGELEEHLDLLLEQSDELKSVNENIEKKIDLQELDSELKPCAAYTEKICSLKTKLKRALRSQTANEQVNNSVSDRQHFRSGSTAHWFRPRRGIPATISNNQIIEVGNHKIQRRSALVAEILEPIRINYSQEQHPACIAKFQ</sequence>
<dbReference type="Proteomes" id="UP000821865">
    <property type="component" value="Chromosome 3"/>
</dbReference>
<keyword evidence="2" id="KW-1185">Reference proteome</keyword>
<evidence type="ECO:0000313" key="2">
    <source>
        <dbReference type="Proteomes" id="UP000821865"/>
    </source>
</evidence>
<organism evidence="1 2">
    <name type="scientific">Dermacentor silvarum</name>
    <name type="common">Tick</name>
    <dbReference type="NCBI Taxonomy" id="543639"/>
    <lineage>
        <taxon>Eukaryota</taxon>
        <taxon>Metazoa</taxon>
        <taxon>Ecdysozoa</taxon>
        <taxon>Arthropoda</taxon>
        <taxon>Chelicerata</taxon>
        <taxon>Arachnida</taxon>
        <taxon>Acari</taxon>
        <taxon>Parasitiformes</taxon>
        <taxon>Ixodida</taxon>
        <taxon>Ixodoidea</taxon>
        <taxon>Ixodidae</taxon>
        <taxon>Rhipicephalinae</taxon>
        <taxon>Dermacentor</taxon>
    </lineage>
</organism>
<dbReference type="EMBL" id="CM023472">
    <property type="protein sequence ID" value="KAH7959082.1"/>
    <property type="molecule type" value="Genomic_DNA"/>
</dbReference>